<evidence type="ECO:0000313" key="10">
    <source>
        <dbReference type="Proteomes" id="UP000694700"/>
    </source>
</evidence>
<keyword evidence="3" id="KW-0808">Transferase</keyword>
<evidence type="ECO:0000256" key="2">
    <source>
        <dbReference type="ARBA" id="ARBA00022527"/>
    </source>
</evidence>
<evidence type="ECO:0000313" key="9">
    <source>
        <dbReference type="Ensembl" id="ENSCCRP00015110945.1"/>
    </source>
</evidence>
<accession>A0A8C2AYY5</accession>
<keyword evidence="6" id="KW-0067">ATP-binding</keyword>
<dbReference type="PROSITE" id="PS50108">
    <property type="entry name" value="CRIB"/>
    <property type="match status" value="1"/>
</dbReference>
<dbReference type="Gene3D" id="3.90.810.10">
    <property type="entry name" value="CRIB domain"/>
    <property type="match status" value="1"/>
</dbReference>
<dbReference type="GO" id="GO:0004674">
    <property type="term" value="F:protein serine/threonine kinase activity"/>
    <property type="evidence" value="ECO:0007669"/>
    <property type="project" value="UniProtKB-KW"/>
</dbReference>
<dbReference type="Ensembl" id="ENSCCRT00015114446.1">
    <property type="protein sequence ID" value="ENSCCRP00015110945.1"/>
    <property type="gene ID" value="ENSCCRG00015043976.1"/>
</dbReference>
<dbReference type="GO" id="GO:0005524">
    <property type="term" value="F:ATP binding"/>
    <property type="evidence" value="ECO:0007669"/>
    <property type="project" value="UniProtKB-KW"/>
</dbReference>
<feature type="domain" description="CRIB" evidence="8">
    <location>
        <begin position="17"/>
        <end position="30"/>
    </location>
</feature>
<dbReference type="InterPro" id="IPR036936">
    <property type="entry name" value="CRIB_dom_sf"/>
</dbReference>
<dbReference type="SMART" id="SM00285">
    <property type="entry name" value="PBD"/>
    <property type="match status" value="1"/>
</dbReference>
<keyword evidence="5" id="KW-0418">Kinase</keyword>
<evidence type="ECO:0000256" key="6">
    <source>
        <dbReference type="ARBA" id="ARBA00022840"/>
    </source>
</evidence>
<feature type="compositionally biased region" description="Polar residues" evidence="7">
    <location>
        <begin position="84"/>
        <end position="96"/>
    </location>
</feature>
<protein>
    <recommendedName>
        <fullName evidence="1">non-specific serine/threonine protein kinase</fullName>
        <ecNumber evidence="1">2.7.11.1</ecNumber>
    </recommendedName>
</protein>
<proteinExistence type="predicted"/>
<dbReference type="InterPro" id="IPR033923">
    <property type="entry name" value="PAK_BD"/>
</dbReference>
<dbReference type="Pfam" id="PF00786">
    <property type="entry name" value="PBD"/>
    <property type="match status" value="1"/>
</dbReference>
<organism evidence="9 10">
    <name type="scientific">Cyprinus carpio</name>
    <name type="common">Common carp</name>
    <dbReference type="NCBI Taxonomy" id="7962"/>
    <lineage>
        <taxon>Eukaryota</taxon>
        <taxon>Metazoa</taxon>
        <taxon>Chordata</taxon>
        <taxon>Craniata</taxon>
        <taxon>Vertebrata</taxon>
        <taxon>Euteleostomi</taxon>
        <taxon>Actinopterygii</taxon>
        <taxon>Neopterygii</taxon>
        <taxon>Teleostei</taxon>
        <taxon>Ostariophysi</taxon>
        <taxon>Cypriniformes</taxon>
        <taxon>Cyprinidae</taxon>
        <taxon>Cyprininae</taxon>
        <taxon>Cyprinus</taxon>
    </lineage>
</organism>
<dbReference type="CDD" id="cd01093">
    <property type="entry name" value="CRIB_PAK_like"/>
    <property type="match status" value="1"/>
</dbReference>
<keyword evidence="4" id="KW-0547">Nucleotide-binding</keyword>
<evidence type="ECO:0000256" key="7">
    <source>
        <dbReference type="SAM" id="MobiDB-lite"/>
    </source>
</evidence>
<evidence type="ECO:0000256" key="4">
    <source>
        <dbReference type="ARBA" id="ARBA00022741"/>
    </source>
</evidence>
<name>A0A8C2AYY5_CYPCA</name>
<keyword evidence="2" id="KW-0723">Serine/threonine-protein kinase</keyword>
<evidence type="ECO:0000256" key="1">
    <source>
        <dbReference type="ARBA" id="ARBA00012513"/>
    </source>
</evidence>
<dbReference type="EC" id="2.7.11.1" evidence="1"/>
<dbReference type="Proteomes" id="UP000694700">
    <property type="component" value="Unplaced"/>
</dbReference>
<dbReference type="AlphaFoldDB" id="A0A8C2AYY5"/>
<evidence type="ECO:0000256" key="5">
    <source>
        <dbReference type="ARBA" id="ARBA00022777"/>
    </source>
</evidence>
<reference evidence="9" key="1">
    <citation type="submission" date="2025-08" db="UniProtKB">
        <authorList>
            <consortium name="Ensembl"/>
        </authorList>
    </citation>
    <scope>IDENTIFICATION</scope>
</reference>
<feature type="region of interest" description="Disordered" evidence="7">
    <location>
        <begin position="84"/>
        <end position="133"/>
    </location>
</feature>
<sequence length="133" mass="14819">MPPSYSSANKKKERPEISLPSDFEHTIHVGFDAVTGEFTGMPEQWARLLQTSNITKLEQKKNPQAVLDVLKFYDSKETNNSQKYMSFTGNSKTVSETPAVATVSEDDDEDEATPPPTIAPRPEHTKSVSVYDL</sequence>
<evidence type="ECO:0000259" key="8">
    <source>
        <dbReference type="PROSITE" id="PS50108"/>
    </source>
</evidence>
<dbReference type="InterPro" id="IPR000095">
    <property type="entry name" value="CRIB_dom"/>
</dbReference>
<evidence type="ECO:0000256" key="3">
    <source>
        <dbReference type="ARBA" id="ARBA00022679"/>
    </source>
</evidence>